<dbReference type="GO" id="GO:0005829">
    <property type="term" value="C:cytosol"/>
    <property type="evidence" value="ECO:0007669"/>
    <property type="project" value="TreeGrafter"/>
</dbReference>
<dbReference type="GeneID" id="83040830"/>
<evidence type="ECO:0000313" key="2">
    <source>
        <dbReference type="EMBL" id="AQZ99547.1"/>
    </source>
</evidence>
<evidence type="ECO:0000259" key="1">
    <source>
        <dbReference type="Pfam" id="PF03358"/>
    </source>
</evidence>
<proteinExistence type="predicted"/>
<dbReference type="GO" id="GO:0010181">
    <property type="term" value="F:FMN binding"/>
    <property type="evidence" value="ECO:0007669"/>
    <property type="project" value="TreeGrafter"/>
</dbReference>
<accession>A0A1V0BI06</accession>
<name>A0A0W7YX89_9BURK</name>
<dbReference type="PANTHER" id="PTHR30543:SF21">
    <property type="entry name" value="NAD(P)H-DEPENDENT FMN REDUCTASE LOT6"/>
    <property type="match status" value="1"/>
</dbReference>
<dbReference type="STRING" id="225992.B5M06_16115"/>
<dbReference type="OrthoDB" id="9812295at2"/>
<gene>
    <name evidence="3" type="ORF">AS359_06495</name>
    <name evidence="2" type="ORF">B5M06_16115</name>
</gene>
<evidence type="ECO:0000313" key="5">
    <source>
        <dbReference type="Proteomes" id="UP000242792"/>
    </source>
</evidence>
<dbReference type="EMBL" id="LPXH01000035">
    <property type="protein sequence ID" value="KUF39689.1"/>
    <property type="molecule type" value="Genomic_DNA"/>
</dbReference>
<keyword evidence="4" id="KW-1185">Reference proteome</keyword>
<dbReference type="Proteomes" id="UP000053300">
    <property type="component" value="Unassembled WGS sequence"/>
</dbReference>
<dbReference type="GO" id="GO:0016491">
    <property type="term" value="F:oxidoreductase activity"/>
    <property type="evidence" value="ECO:0007669"/>
    <property type="project" value="InterPro"/>
</dbReference>
<reference evidence="3 4" key="1">
    <citation type="submission" date="2015-12" db="EMBL/GenBank/DDBJ databases">
        <title>Complete genome sequence of a multi-drug resistant strain Acidovorax sp. 12322-1.</title>
        <authorList>
            <person name="Ming D."/>
            <person name="Wang M."/>
            <person name="Hu S."/>
            <person name="Zhou Y."/>
            <person name="Jiang T."/>
        </authorList>
    </citation>
    <scope>NUCLEOTIDE SEQUENCE [LARGE SCALE GENOMIC DNA]</scope>
    <source>
        <strain evidence="3 4">12322-1</strain>
    </source>
</reference>
<dbReference type="PANTHER" id="PTHR30543">
    <property type="entry name" value="CHROMATE REDUCTASE"/>
    <property type="match status" value="1"/>
</dbReference>
<accession>A0A0W7YX89</accession>
<protein>
    <submittedName>
        <fullName evidence="3">NADPH-dependent FMN reductase</fullName>
    </submittedName>
</protein>
<accession>A0A1V3TND1</accession>
<dbReference type="SUPFAM" id="SSF52218">
    <property type="entry name" value="Flavoproteins"/>
    <property type="match status" value="1"/>
</dbReference>
<evidence type="ECO:0000313" key="3">
    <source>
        <dbReference type="EMBL" id="KUF39689.1"/>
    </source>
</evidence>
<evidence type="ECO:0000313" key="4">
    <source>
        <dbReference type="Proteomes" id="UP000053300"/>
    </source>
</evidence>
<organism evidence="3 4">
    <name type="scientific">Comamonas kerstersii</name>
    <dbReference type="NCBI Taxonomy" id="225992"/>
    <lineage>
        <taxon>Bacteria</taxon>
        <taxon>Pseudomonadati</taxon>
        <taxon>Pseudomonadota</taxon>
        <taxon>Betaproteobacteria</taxon>
        <taxon>Burkholderiales</taxon>
        <taxon>Comamonadaceae</taxon>
        <taxon>Comamonas</taxon>
    </lineage>
</organism>
<dbReference type="Proteomes" id="UP000242792">
    <property type="component" value="Chromosome"/>
</dbReference>
<dbReference type="Gene3D" id="3.40.50.360">
    <property type="match status" value="1"/>
</dbReference>
<dbReference type="InterPro" id="IPR029039">
    <property type="entry name" value="Flavoprotein-like_sf"/>
</dbReference>
<dbReference type="Pfam" id="PF03358">
    <property type="entry name" value="FMN_red"/>
    <property type="match status" value="1"/>
</dbReference>
<dbReference type="AlphaFoldDB" id="A0A0W7YX89"/>
<dbReference type="InterPro" id="IPR050712">
    <property type="entry name" value="NAD(P)H-dep_reductase"/>
</dbReference>
<sequence>MSQIHIAVIVGSLRKDSFNRQLAQAVIKMAPAGVQFTPVPIGDLPLYNQDADGNEVAAVKQFRDALRGVDAVLFVTPEYNRSIPGVLKNALDQGSRPYGQSVWDGKPAAVMGMSPGAAGTAMAQQHLRNVLSFLNMPTLGQPEMFLQYKDDFFTADGSVGERSHAYVQKFVAQFVAWVEQHRK</sequence>
<reference evidence="2 5" key="2">
    <citation type="submission" date="2017-03" db="EMBL/GenBank/DDBJ databases">
        <title>Rapid Whole Genome Sequencing of Comamonas kerstersii Causing Continuous ambulatory Peritoneal Dialysis-Associated Peritonitis.</title>
        <authorList>
            <person name="Zheng B."/>
        </authorList>
    </citation>
    <scope>NUCLEOTIDE SEQUENCE [LARGE SCALE GENOMIC DNA]</scope>
    <source>
        <strain evidence="2 5">8943</strain>
    </source>
</reference>
<dbReference type="EMBL" id="CP020121">
    <property type="protein sequence ID" value="AQZ99547.1"/>
    <property type="molecule type" value="Genomic_DNA"/>
</dbReference>
<dbReference type="KEGG" id="cke:B5M06_16115"/>
<dbReference type="RefSeq" id="WP_054067204.1">
    <property type="nucleotide sequence ID" value="NZ_CATYED010000013.1"/>
</dbReference>
<feature type="domain" description="NADPH-dependent FMN reductase-like" evidence="1">
    <location>
        <begin position="5"/>
        <end position="147"/>
    </location>
</feature>
<dbReference type="InterPro" id="IPR005025">
    <property type="entry name" value="FMN_Rdtase-like_dom"/>
</dbReference>